<dbReference type="OrthoDB" id="8112769at2"/>
<name>A0A1N6CUM8_9SPHN</name>
<dbReference type="EMBL" id="FSQW01000001">
    <property type="protein sequence ID" value="SIN62179.1"/>
    <property type="molecule type" value="Genomic_DNA"/>
</dbReference>
<feature type="signal peptide" evidence="1">
    <location>
        <begin position="1"/>
        <end position="23"/>
    </location>
</feature>
<sequence>MQNPVTYIVAFLMSFIAAQPALADEIYVGVAVHAIDSPFSMETGEGGTDFQIGYRGDEIEALSFIGSPSPYVFASINSDGDTNMLAAGISWKFGDKIYIRPGIGLAIHDGPSLRIADDGWQTQLGSRVLFEPELSIGVQISERVDLEASWVHVSHAGLFNNGQNPGLDNVGLRLVVKLP</sequence>
<dbReference type="Proteomes" id="UP000185192">
    <property type="component" value="Unassembled WGS sequence"/>
</dbReference>
<dbReference type="InterPro" id="IPR018550">
    <property type="entry name" value="Lipid-A_deacylase-rel"/>
</dbReference>
<organism evidence="2 3">
    <name type="scientific">Parasphingorhabdus marina DSM 22363</name>
    <dbReference type="NCBI Taxonomy" id="1123272"/>
    <lineage>
        <taxon>Bacteria</taxon>
        <taxon>Pseudomonadati</taxon>
        <taxon>Pseudomonadota</taxon>
        <taxon>Alphaproteobacteria</taxon>
        <taxon>Sphingomonadales</taxon>
        <taxon>Sphingomonadaceae</taxon>
        <taxon>Parasphingorhabdus</taxon>
    </lineage>
</organism>
<protein>
    <submittedName>
        <fullName evidence="2">Lipid A 3-O-deacylase (PagL)</fullName>
    </submittedName>
</protein>
<dbReference type="AlphaFoldDB" id="A0A1N6CUM8"/>
<dbReference type="RefSeq" id="WP_084192496.1">
    <property type="nucleotide sequence ID" value="NZ_FSQW01000001.1"/>
</dbReference>
<dbReference type="Pfam" id="PF09411">
    <property type="entry name" value="PagL"/>
    <property type="match status" value="1"/>
</dbReference>
<evidence type="ECO:0000256" key="1">
    <source>
        <dbReference type="SAM" id="SignalP"/>
    </source>
</evidence>
<keyword evidence="3" id="KW-1185">Reference proteome</keyword>
<reference evidence="3" key="1">
    <citation type="submission" date="2016-11" db="EMBL/GenBank/DDBJ databases">
        <authorList>
            <person name="Varghese N."/>
            <person name="Submissions S."/>
        </authorList>
    </citation>
    <scope>NUCLEOTIDE SEQUENCE [LARGE SCALE GENOMIC DNA]</scope>
    <source>
        <strain evidence="3">DSM 22363</strain>
    </source>
</reference>
<feature type="chain" id="PRO_5009935374" evidence="1">
    <location>
        <begin position="24"/>
        <end position="179"/>
    </location>
</feature>
<gene>
    <name evidence="2" type="ORF">SAMN02745824_1024</name>
</gene>
<dbReference type="Gene3D" id="2.40.160.20">
    <property type="match status" value="1"/>
</dbReference>
<keyword evidence="1" id="KW-0732">Signal</keyword>
<evidence type="ECO:0000313" key="3">
    <source>
        <dbReference type="Proteomes" id="UP000185192"/>
    </source>
</evidence>
<proteinExistence type="predicted"/>
<evidence type="ECO:0000313" key="2">
    <source>
        <dbReference type="EMBL" id="SIN62179.1"/>
    </source>
</evidence>
<accession>A0A1N6CUM8</accession>